<comment type="similarity">
    <text evidence="1">Belongs to the apolipoprotein L family.</text>
</comment>
<dbReference type="Ensembl" id="ENSLOCT00000002974.1">
    <property type="protein sequence ID" value="ENSLOCP00000002968.1"/>
    <property type="gene ID" value="ENSLOCG00000002528.1"/>
</dbReference>
<reference evidence="4" key="1">
    <citation type="submission" date="2011-12" db="EMBL/GenBank/DDBJ databases">
        <title>The Draft Genome of Lepisosteus oculatus.</title>
        <authorList>
            <consortium name="The Broad Institute Genome Assembly &amp; Analysis Group"/>
            <consortium name="Computational R&amp;D Group"/>
            <consortium name="and Sequencing Platform"/>
            <person name="Di Palma F."/>
            <person name="Alfoldi J."/>
            <person name="Johnson J."/>
            <person name="Berlin A."/>
            <person name="Gnerre S."/>
            <person name="Jaffe D."/>
            <person name="MacCallum I."/>
            <person name="Young S."/>
            <person name="Walker B.J."/>
            <person name="Lander E.S."/>
            <person name="Lindblad-Toh K."/>
        </authorList>
    </citation>
    <scope>NUCLEOTIDE SEQUENCE [LARGE SCALE GENOMIC DNA]</scope>
</reference>
<dbReference type="GO" id="GO:0008289">
    <property type="term" value="F:lipid binding"/>
    <property type="evidence" value="ECO:0000318"/>
    <property type="project" value="GO_Central"/>
</dbReference>
<feature type="transmembrane region" description="Helical" evidence="2">
    <location>
        <begin position="43"/>
        <end position="68"/>
    </location>
</feature>
<evidence type="ECO:0000256" key="2">
    <source>
        <dbReference type="SAM" id="Phobius"/>
    </source>
</evidence>
<name>W5M3L0_LEPOC</name>
<dbReference type="GO" id="GO:0005576">
    <property type="term" value="C:extracellular region"/>
    <property type="evidence" value="ECO:0007669"/>
    <property type="project" value="InterPro"/>
</dbReference>
<proteinExistence type="inferred from homology"/>
<accession>W5M3L0</accession>
<dbReference type="OMA" id="KLRADPH"/>
<dbReference type="Bgee" id="ENSLOCG00000002528">
    <property type="expression patterns" value="Expressed in larva and 5 other cell types or tissues"/>
</dbReference>
<dbReference type="HOGENOM" id="CLU_046288_3_0_1"/>
<keyword evidence="2" id="KW-0472">Membrane</keyword>
<sequence length="239" mass="25437">KVQKGIRLFNKLFIERAEGLWQHISYLNALADDIDKFHRKAKIAAITGGTTSAVGGVATITGLMLAPLTLGTSLVVTAVGLGVVAAGGIASTTATISDTVHNSQDRKKAEKIVEDYQKKMVDLSHSLRFIHQGIGSLQKYDIGSGRPSEVFPSHAAHVRQATQMADAAGSAARAVQIAAGATGLLASLFVGMDVYFVAKDKQDLKLGDKSEYAAKVREATRQLHSGLIELNAIREELQS</sequence>
<evidence type="ECO:0000313" key="4">
    <source>
        <dbReference type="Proteomes" id="UP000018468"/>
    </source>
</evidence>
<organism evidence="3 4">
    <name type="scientific">Lepisosteus oculatus</name>
    <name type="common">Spotted gar</name>
    <dbReference type="NCBI Taxonomy" id="7918"/>
    <lineage>
        <taxon>Eukaryota</taxon>
        <taxon>Metazoa</taxon>
        <taxon>Chordata</taxon>
        <taxon>Craniata</taxon>
        <taxon>Vertebrata</taxon>
        <taxon>Euteleostomi</taxon>
        <taxon>Actinopterygii</taxon>
        <taxon>Neopterygii</taxon>
        <taxon>Holostei</taxon>
        <taxon>Semionotiformes</taxon>
        <taxon>Lepisosteidae</taxon>
        <taxon>Lepisosteus</taxon>
    </lineage>
</organism>
<protein>
    <submittedName>
        <fullName evidence="3">Apolipoprotein L, 1</fullName>
    </submittedName>
</protein>
<dbReference type="AlphaFoldDB" id="W5M3L0"/>
<dbReference type="Proteomes" id="UP000018468">
    <property type="component" value="Linkage group LG5"/>
</dbReference>
<dbReference type="eggNOG" id="ENOG502QPNS">
    <property type="taxonomic scope" value="Eukaryota"/>
</dbReference>
<dbReference type="GeneTree" id="ENSGT01030000234599"/>
<feature type="transmembrane region" description="Helical" evidence="2">
    <location>
        <begin position="74"/>
        <end position="97"/>
    </location>
</feature>
<reference evidence="3" key="3">
    <citation type="submission" date="2025-09" db="UniProtKB">
        <authorList>
            <consortium name="Ensembl"/>
        </authorList>
    </citation>
    <scope>IDENTIFICATION</scope>
</reference>
<dbReference type="Pfam" id="PF05461">
    <property type="entry name" value="ApoL"/>
    <property type="match status" value="2"/>
</dbReference>
<dbReference type="PANTHER" id="PTHR14096:SF59">
    <property type="entry name" value="APOLIPOPROTEIN L, 1 ISOFORM X1"/>
    <property type="match status" value="1"/>
</dbReference>
<dbReference type="InterPro" id="IPR008405">
    <property type="entry name" value="ApoL"/>
</dbReference>
<dbReference type="GO" id="GO:0042157">
    <property type="term" value="P:lipoprotein metabolic process"/>
    <property type="evidence" value="ECO:0007669"/>
    <property type="project" value="InterPro"/>
</dbReference>
<dbReference type="InParanoid" id="W5M3L0"/>
<evidence type="ECO:0000313" key="3">
    <source>
        <dbReference type="Ensembl" id="ENSLOCP00000002968.1"/>
    </source>
</evidence>
<keyword evidence="4" id="KW-1185">Reference proteome</keyword>
<evidence type="ECO:0000256" key="1">
    <source>
        <dbReference type="ARBA" id="ARBA00010090"/>
    </source>
</evidence>
<dbReference type="EMBL" id="AHAT01036990">
    <property type="status" value="NOT_ANNOTATED_CDS"/>
    <property type="molecule type" value="Genomic_DNA"/>
</dbReference>
<keyword evidence="2" id="KW-1133">Transmembrane helix</keyword>
<dbReference type="PANTHER" id="PTHR14096">
    <property type="entry name" value="APOLIPOPROTEIN L"/>
    <property type="match status" value="1"/>
</dbReference>
<dbReference type="GO" id="GO:0006869">
    <property type="term" value="P:lipid transport"/>
    <property type="evidence" value="ECO:0007669"/>
    <property type="project" value="InterPro"/>
</dbReference>
<dbReference type="Gene3D" id="1.20.1170.10">
    <property type="match status" value="1"/>
</dbReference>
<dbReference type="STRING" id="7918.ENSLOCP00000002968"/>
<reference evidence="3" key="2">
    <citation type="submission" date="2025-08" db="UniProtKB">
        <authorList>
            <consortium name="Ensembl"/>
        </authorList>
    </citation>
    <scope>IDENTIFICATION</scope>
</reference>
<keyword evidence="2" id="KW-0812">Transmembrane</keyword>